<comment type="caution">
    <text evidence="1">The sequence shown here is derived from an EMBL/GenBank/DDBJ whole genome shotgun (WGS) entry which is preliminary data.</text>
</comment>
<proteinExistence type="predicted"/>
<evidence type="ECO:0000313" key="2">
    <source>
        <dbReference type="Proteomes" id="UP001202289"/>
    </source>
</evidence>
<accession>A0ACC6A6B6</accession>
<protein>
    <submittedName>
        <fullName evidence="1">Uncharacterized protein</fullName>
    </submittedName>
</protein>
<evidence type="ECO:0000313" key="1">
    <source>
        <dbReference type="EMBL" id="MCM3735582.1"/>
    </source>
</evidence>
<keyword evidence="2" id="KW-1185">Reference proteome</keyword>
<organism evidence="1 2">
    <name type="scientific">Bacillus cytotoxicus</name>
    <dbReference type="NCBI Taxonomy" id="580165"/>
    <lineage>
        <taxon>Bacteria</taxon>
        <taxon>Bacillati</taxon>
        <taxon>Bacillota</taxon>
        <taxon>Bacilli</taxon>
        <taxon>Bacillales</taxon>
        <taxon>Bacillaceae</taxon>
        <taxon>Bacillus</taxon>
        <taxon>Bacillus cereus group</taxon>
    </lineage>
</organism>
<name>A0ACC6A6B6_9BACI</name>
<reference evidence="1" key="1">
    <citation type="submission" date="2022-05" db="EMBL/GenBank/DDBJ databases">
        <title>Comparative Genomics of Spacecraft Associated Microbes.</title>
        <authorList>
            <person name="Tran M.T."/>
            <person name="Wright A."/>
            <person name="Seuylemezian A."/>
            <person name="Eisen J."/>
            <person name="Coil D."/>
        </authorList>
    </citation>
    <scope>NUCLEOTIDE SEQUENCE</scope>
    <source>
        <strain evidence="1">FAIRING 10M-2.2</strain>
    </source>
</reference>
<dbReference type="EMBL" id="JAMBOP010000006">
    <property type="protein sequence ID" value="MCM3735582.1"/>
    <property type="molecule type" value="Genomic_DNA"/>
</dbReference>
<sequence>MRVDKTLSELWHLRGNTDGSMTREEYEKEAQDIAFMAINAIKKLQEEISLLKASRGASIHEYRQLSNKKMKLKEENEFLRDDVQIRDERIEELKKELYALKRAASKS</sequence>
<dbReference type="Proteomes" id="UP001202289">
    <property type="component" value="Unassembled WGS sequence"/>
</dbReference>
<gene>
    <name evidence="1" type="ORF">M3215_07055</name>
</gene>